<reference evidence="3" key="1">
    <citation type="submission" date="2020-03" db="EMBL/GenBank/DDBJ databases">
        <title>Site-based positive gene gene selection in Geosmithia morbida across the United States reveals a broad range of putative effectors and factors for local host and environmental adapation.</title>
        <authorList>
            <person name="Onufrak A."/>
            <person name="Murdoch R.W."/>
            <person name="Gazis R."/>
            <person name="Huff M."/>
            <person name="Staton M."/>
            <person name="Klingeman W."/>
            <person name="Hadziabdic D."/>
        </authorList>
    </citation>
    <scope>NUCLEOTIDE SEQUENCE</scope>
    <source>
        <strain evidence="3">1262</strain>
    </source>
</reference>
<sequence length="125" mass="13693">MLPTPAITNGGAITSATGALLTLSGSMTTTTPQPGHDVHHHHHHHHHHYHQGERPHPAILGLVFGVLVGFIAFATTFQMVRCACMVREWRRQRRMVACGVSEESGSRPGGGRRGGTLPMNNYWSR</sequence>
<name>A0A9P4Z2T3_9HYPO</name>
<comment type="caution">
    <text evidence="3">The sequence shown here is derived from an EMBL/GenBank/DDBJ whole genome shotgun (WGS) entry which is preliminary data.</text>
</comment>
<dbReference type="RefSeq" id="XP_035325036.1">
    <property type="nucleotide sequence ID" value="XM_035462106.1"/>
</dbReference>
<feature type="region of interest" description="Disordered" evidence="1">
    <location>
        <begin position="101"/>
        <end position="125"/>
    </location>
</feature>
<keyword evidence="2" id="KW-1133">Transmembrane helix</keyword>
<protein>
    <recommendedName>
        <fullName evidence="5">Transmembrane protein</fullName>
    </recommendedName>
</protein>
<evidence type="ECO:0000256" key="2">
    <source>
        <dbReference type="SAM" id="Phobius"/>
    </source>
</evidence>
<dbReference type="AlphaFoldDB" id="A0A9P4Z2T3"/>
<keyword evidence="2" id="KW-0472">Membrane</keyword>
<keyword evidence="4" id="KW-1185">Reference proteome</keyword>
<accession>A0A9P4Z2T3</accession>
<keyword evidence="2" id="KW-0812">Transmembrane</keyword>
<dbReference type="Proteomes" id="UP000749293">
    <property type="component" value="Unassembled WGS sequence"/>
</dbReference>
<evidence type="ECO:0000313" key="4">
    <source>
        <dbReference type="Proteomes" id="UP000749293"/>
    </source>
</evidence>
<gene>
    <name evidence="3" type="ORF">GMORB2_0120</name>
</gene>
<evidence type="ECO:0000313" key="3">
    <source>
        <dbReference type="EMBL" id="KAF4126384.1"/>
    </source>
</evidence>
<dbReference type="GeneID" id="55966350"/>
<evidence type="ECO:0008006" key="5">
    <source>
        <dbReference type="Google" id="ProtNLM"/>
    </source>
</evidence>
<proteinExistence type="predicted"/>
<evidence type="ECO:0000256" key="1">
    <source>
        <dbReference type="SAM" id="MobiDB-lite"/>
    </source>
</evidence>
<feature type="transmembrane region" description="Helical" evidence="2">
    <location>
        <begin position="58"/>
        <end position="84"/>
    </location>
</feature>
<feature type="compositionally biased region" description="Basic residues" evidence="1">
    <location>
        <begin position="38"/>
        <end position="49"/>
    </location>
</feature>
<organism evidence="3 4">
    <name type="scientific">Geosmithia morbida</name>
    <dbReference type="NCBI Taxonomy" id="1094350"/>
    <lineage>
        <taxon>Eukaryota</taxon>
        <taxon>Fungi</taxon>
        <taxon>Dikarya</taxon>
        <taxon>Ascomycota</taxon>
        <taxon>Pezizomycotina</taxon>
        <taxon>Sordariomycetes</taxon>
        <taxon>Hypocreomycetidae</taxon>
        <taxon>Hypocreales</taxon>
        <taxon>Bionectriaceae</taxon>
        <taxon>Geosmithia</taxon>
    </lineage>
</organism>
<dbReference type="EMBL" id="JAANYQ010000001">
    <property type="protein sequence ID" value="KAF4126384.1"/>
    <property type="molecule type" value="Genomic_DNA"/>
</dbReference>
<feature type="region of interest" description="Disordered" evidence="1">
    <location>
        <begin position="26"/>
        <end position="53"/>
    </location>
</feature>